<name>A0A8T8SGL0_9BASI</name>
<feature type="compositionally biased region" description="Polar residues" evidence="1">
    <location>
        <begin position="1"/>
        <end position="12"/>
    </location>
</feature>
<feature type="compositionally biased region" description="Polar residues" evidence="1">
    <location>
        <begin position="550"/>
        <end position="559"/>
    </location>
</feature>
<reference evidence="2" key="1">
    <citation type="submission" date="2016-04" db="EMBL/GenBank/DDBJ databases">
        <authorList>
            <person name="Nguyen H.D."/>
            <person name="Samba Siva P."/>
            <person name="Cullis J."/>
            <person name="Levesque C.A."/>
            <person name="Hambleton S."/>
        </authorList>
    </citation>
    <scope>NUCLEOTIDE SEQUENCE</scope>
    <source>
        <strain evidence="2">DAOMC 236416</strain>
    </source>
</reference>
<accession>A0A8T8SGL0</accession>
<feature type="compositionally biased region" description="Basic residues" evidence="1">
    <location>
        <begin position="503"/>
        <end position="517"/>
    </location>
</feature>
<protein>
    <submittedName>
        <fullName evidence="2">Uncharacterized protein</fullName>
    </submittedName>
</protein>
<feature type="non-terminal residue" evidence="2">
    <location>
        <position position="1"/>
    </location>
</feature>
<dbReference type="AlphaFoldDB" id="A0A8T8SGL0"/>
<feature type="compositionally biased region" description="Polar residues" evidence="1">
    <location>
        <begin position="567"/>
        <end position="587"/>
    </location>
</feature>
<evidence type="ECO:0000256" key="1">
    <source>
        <dbReference type="SAM" id="MobiDB-lite"/>
    </source>
</evidence>
<feature type="region of interest" description="Disordered" evidence="1">
    <location>
        <begin position="503"/>
        <end position="687"/>
    </location>
</feature>
<proteinExistence type="predicted"/>
<feature type="compositionally biased region" description="Basic and acidic residues" evidence="1">
    <location>
        <begin position="637"/>
        <end position="656"/>
    </location>
</feature>
<feature type="compositionally biased region" description="Polar residues" evidence="1">
    <location>
        <begin position="344"/>
        <end position="355"/>
    </location>
</feature>
<comment type="caution">
    <text evidence="2">The sequence shown here is derived from an EMBL/GenBank/DDBJ whole genome shotgun (WGS) entry which is preliminary data.</text>
</comment>
<organism evidence="2 3">
    <name type="scientific">Tilletia indica</name>
    <dbReference type="NCBI Taxonomy" id="43049"/>
    <lineage>
        <taxon>Eukaryota</taxon>
        <taxon>Fungi</taxon>
        <taxon>Dikarya</taxon>
        <taxon>Basidiomycota</taxon>
        <taxon>Ustilaginomycotina</taxon>
        <taxon>Exobasidiomycetes</taxon>
        <taxon>Tilletiales</taxon>
        <taxon>Tilletiaceae</taxon>
        <taxon>Tilletia</taxon>
    </lineage>
</organism>
<dbReference type="EMBL" id="LWDF02001328">
    <property type="protein sequence ID" value="KAE8239383.1"/>
    <property type="molecule type" value="Genomic_DNA"/>
</dbReference>
<feature type="compositionally biased region" description="Polar residues" evidence="1">
    <location>
        <begin position="66"/>
        <end position="80"/>
    </location>
</feature>
<feature type="region of interest" description="Disordered" evidence="1">
    <location>
        <begin position="133"/>
        <end position="160"/>
    </location>
</feature>
<feature type="compositionally biased region" description="Low complexity" evidence="1">
    <location>
        <begin position="106"/>
        <end position="118"/>
    </location>
</feature>
<feature type="compositionally biased region" description="Acidic residues" evidence="1">
    <location>
        <begin position="235"/>
        <end position="260"/>
    </location>
</feature>
<feature type="compositionally biased region" description="Basic residues" evidence="1">
    <location>
        <begin position="419"/>
        <end position="435"/>
    </location>
</feature>
<evidence type="ECO:0000313" key="3">
    <source>
        <dbReference type="Proteomes" id="UP000077521"/>
    </source>
</evidence>
<evidence type="ECO:0000313" key="2">
    <source>
        <dbReference type="EMBL" id="KAE8239383.1"/>
    </source>
</evidence>
<feature type="region of interest" description="Disordered" evidence="1">
    <location>
        <begin position="228"/>
        <end position="262"/>
    </location>
</feature>
<dbReference type="Proteomes" id="UP000077521">
    <property type="component" value="Unassembled WGS sequence"/>
</dbReference>
<gene>
    <name evidence="2" type="ORF">A4X13_0g8235</name>
</gene>
<feature type="region of interest" description="Disordered" evidence="1">
    <location>
        <begin position="1"/>
        <end position="118"/>
    </location>
</feature>
<reference evidence="2" key="2">
    <citation type="journal article" date="2019" name="IMA Fungus">
        <title>Genome sequencing and comparison of five Tilletia species to identify candidate genes for the detection of regulated species infecting wheat.</title>
        <authorList>
            <person name="Nguyen H.D.T."/>
            <person name="Sultana T."/>
            <person name="Kesanakurti P."/>
            <person name="Hambleton S."/>
        </authorList>
    </citation>
    <scope>NUCLEOTIDE SEQUENCE</scope>
    <source>
        <strain evidence="2">DAOMC 236416</strain>
    </source>
</reference>
<keyword evidence="3" id="KW-1185">Reference proteome</keyword>
<feature type="region of interest" description="Disordered" evidence="1">
    <location>
        <begin position="281"/>
        <end position="452"/>
    </location>
</feature>
<sequence>MDSPSTPHSSPSKGHPASASGPFQLGRPVATSRSTPLPPHIAQSSSAEPIPMLGSATPSRLVMSGTVISETGASGTSFQRTPLDKESHGAADNNEGPMLYSEALPSRSDASGGDLSSAAISREGAAEALLHISALPQKQRHRHSEGLSRAAMESARNQDQDNIRQAQLRIVNRIALVPELMGIVHKHNPEGVVQTLAEAVDAYMSSTRQTAGFTRFVLHRLRKLAAAAARKGDGDSNDSPEAETDIDSTSDKEEESDFEEVSFKLAEPDVIITAVRFAESVSRAKREPGAQGNPTVPSPKGSDDAEEEEEGEEEEGGGGVQGSDEGDGEEEPPRRNTLPPLPGMTQSGGPVTRISSADIGAPSKHTATTAGQKLDKGKRKANDVALTDDEMSTESEVAVGNGSESEIEDLVESGDKRPTSRKGKRKGTGKTKTKTKALMSTTDKPSLPYSGNIWESRNREFLNPHQRRALEKFTDFADMLPSILEEQEGRKVASAVQALKVFKKSISRVGKVKHPPRGSKVSMDTDEVSDEHTEKNSEAEGEEGPISEGNARSQDSGGVSQKDVGNDPQTTQGARAETSPNTTSHSSAGEHPTAQRLKRGLSDGEGEEGVNLVSPPEKKLRKRSARQVWDSGDEGPNTDKGDREIPSNSRSEDSADRPLSQVAVRHQPQSGSTANPAPELGQPADTDSGQAFLDVLKSGNIPEVWHRPLLIVHDILALGPLDPTRLINHAFTPASKLQTKFSKSILVQVLSEEGIVPSVNRLEKGYETQQATQFQEMLEVMHLFDIERQARV</sequence>
<feature type="compositionally biased region" description="Acidic residues" evidence="1">
    <location>
        <begin position="304"/>
        <end position="316"/>
    </location>
</feature>